<dbReference type="AlphaFoldDB" id="W9RVG2"/>
<evidence type="ECO:0000313" key="1">
    <source>
        <dbReference type="EMBL" id="EXC12234.1"/>
    </source>
</evidence>
<keyword evidence="2" id="KW-1185">Reference proteome</keyword>
<dbReference type="Proteomes" id="UP000030645">
    <property type="component" value="Unassembled WGS sequence"/>
</dbReference>
<name>W9RVG2_9ROSA</name>
<gene>
    <name evidence="1" type="ORF">L484_003558</name>
</gene>
<sequence length="142" mass="16053">MASSSVASSSGTSGGGSSLSQINFSALRFRQLSQTLRFQFVMIAETSLLEATVLKIFWDQDMSSEVNLAPFTIFLVLKWPVRDASGLFLSQSKYVDHEDLLAKHHLSHVKPDRTLERWNAAKRVCKISRRNSRSWNSLEAKY</sequence>
<reference evidence="2" key="1">
    <citation type="submission" date="2013-01" db="EMBL/GenBank/DDBJ databases">
        <title>Draft Genome Sequence of a Mulberry Tree, Morus notabilis C.K. Schneid.</title>
        <authorList>
            <person name="He N."/>
            <person name="Zhao S."/>
        </authorList>
    </citation>
    <scope>NUCLEOTIDE SEQUENCE</scope>
</reference>
<dbReference type="EMBL" id="KE345714">
    <property type="protein sequence ID" value="EXC12234.1"/>
    <property type="molecule type" value="Genomic_DNA"/>
</dbReference>
<protein>
    <submittedName>
        <fullName evidence="1">Uncharacterized protein</fullName>
    </submittedName>
</protein>
<proteinExistence type="predicted"/>
<accession>W9RVG2</accession>
<organism evidence="1 2">
    <name type="scientific">Morus notabilis</name>
    <dbReference type="NCBI Taxonomy" id="981085"/>
    <lineage>
        <taxon>Eukaryota</taxon>
        <taxon>Viridiplantae</taxon>
        <taxon>Streptophyta</taxon>
        <taxon>Embryophyta</taxon>
        <taxon>Tracheophyta</taxon>
        <taxon>Spermatophyta</taxon>
        <taxon>Magnoliopsida</taxon>
        <taxon>eudicotyledons</taxon>
        <taxon>Gunneridae</taxon>
        <taxon>Pentapetalae</taxon>
        <taxon>rosids</taxon>
        <taxon>fabids</taxon>
        <taxon>Rosales</taxon>
        <taxon>Moraceae</taxon>
        <taxon>Moreae</taxon>
        <taxon>Morus</taxon>
    </lineage>
</organism>
<evidence type="ECO:0000313" key="2">
    <source>
        <dbReference type="Proteomes" id="UP000030645"/>
    </source>
</evidence>